<keyword evidence="1" id="KW-0378">Hydrolase</keyword>
<dbReference type="EMBL" id="FPBZ01000009">
    <property type="protein sequence ID" value="SFU60051.1"/>
    <property type="molecule type" value="Genomic_DNA"/>
</dbReference>
<dbReference type="Proteomes" id="UP000182649">
    <property type="component" value="Unassembled WGS sequence"/>
</dbReference>
<dbReference type="Gene3D" id="1.10.4080.10">
    <property type="entry name" value="ADP-ribosylation/Crystallin J1"/>
    <property type="match status" value="1"/>
</dbReference>
<evidence type="ECO:0000313" key="2">
    <source>
        <dbReference type="Proteomes" id="UP000182649"/>
    </source>
</evidence>
<name>A0A1I7HHA5_9PROT</name>
<dbReference type="Pfam" id="PF03747">
    <property type="entry name" value="ADP_ribosyl_GH"/>
    <property type="match status" value="1"/>
</dbReference>
<evidence type="ECO:0000313" key="1">
    <source>
        <dbReference type="EMBL" id="SFU60051.1"/>
    </source>
</evidence>
<sequence length="105" mass="11665">MGDAAIQDRAAGAIMGAFIGEALGLGPHWYYDLEELRRDYGDWITTYTDPKPGRYHEGLKAGQLSQPGLFSSSCCIRLSSRAAMTKRISADAWMKSCFPCWTVLR</sequence>
<proteinExistence type="predicted"/>
<protein>
    <submittedName>
        <fullName evidence="1">ADP-ribosylglycohydrolase</fullName>
    </submittedName>
</protein>
<dbReference type="InterPro" id="IPR005502">
    <property type="entry name" value="Ribosyl_crysJ1"/>
</dbReference>
<accession>A0A1I7HHA5</accession>
<reference evidence="1 2" key="1">
    <citation type="submission" date="2016-10" db="EMBL/GenBank/DDBJ databases">
        <authorList>
            <person name="de Groot N.N."/>
        </authorList>
    </citation>
    <scope>NUCLEOTIDE SEQUENCE [LARGE SCALE GENOMIC DNA]</scope>
    <source>
        <strain evidence="1 2">Nl14</strain>
    </source>
</reference>
<gene>
    <name evidence="1" type="ORF">SAMN05216417_10964</name>
</gene>
<organism evidence="1 2">
    <name type="scientific">Nitrosospira multiformis</name>
    <dbReference type="NCBI Taxonomy" id="1231"/>
    <lineage>
        <taxon>Bacteria</taxon>
        <taxon>Pseudomonadati</taxon>
        <taxon>Pseudomonadota</taxon>
        <taxon>Betaproteobacteria</taxon>
        <taxon>Nitrosomonadales</taxon>
        <taxon>Nitrosomonadaceae</taxon>
        <taxon>Nitrosospira</taxon>
    </lineage>
</organism>
<dbReference type="GO" id="GO:0016787">
    <property type="term" value="F:hydrolase activity"/>
    <property type="evidence" value="ECO:0007669"/>
    <property type="project" value="UniProtKB-KW"/>
</dbReference>
<dbReference type="AlphaFoldDB" id="A0A1I7HHA5"/>
<dbReference type="SUPFAM" id="SSF101478">
    <property type="entry name" value="ADP-ribosylglycohydrolase"/>
    <property type="match status" value="1"/>
</dbReference>
<dbReference type="InterPro" id="IPR036705">
    <property type="entry name" value="Ribosyl_crysJ1_sf"/>
</dbReference>